<dbReference type="VEuPathDB" id="TriTrypDB:BSAL_57755"/>
<keyword evidence="3 7" id="KW-1133">Transmembrane helix</keyword>
<dbReference type="SMART" id="SM00303">
    <property type="entry name" value="GPS"/>
    <property type="match status" value="1"/>
</dbReference>
<reference evidence="10" key="1">
    <citation type="submission" date="2015-09" db="EMBL/GenBank/DDBJ databases">
        <authorList>
            <consortium name="Pathogen Informatics"/>
        </authorList>
    </citation>
    <scope>NUCLEOTIDE SEQUENCE [LARGE SCALE GENOMIC DNA]</scope>
    <source>
        <strain evidence="10">Lake Konstanz</strain>
    </source>
</reference>
<gene>
    <name evidence="9" type="ORF">BSAL_57755</name>
</gene>
<sequence>MCVAVSGSTTANTAASCSDFIDAFSCMSSDLTCWFNTTQRACVDMPCSSAAGGSNSSAAGFFCPLPRCRNVSWHCVDACPHTYVLCTATGRCAPSQDLCVSCPASQVQCWDSSCTSSAAACPCPPYLPHRCNSTSACVANQSRCDVVCIATNVICPDLSCAPSLDQCPCPVATPFRCAAKSNACVVDSTACNASCPAAAPVACSNGACAADRNSCACDWTTPVRCPTDGNCYASLLQCPCTNATKRCTTAPYYCAANCDAVPSTCNTTTPVRCANGQCAASLRNCPCVDTAVVPQVSIMSAATTFDASKWLRLSAYVNYSVCGMDRSSDVTIVWTVTGGGRSLSTNGAQLNGTTLALPPNYISVVGQAVTIVAKGIVWTKSAAGAAVSQIVVASMSMKPYAPVPVLEFLGGAQRFVGTSERLVLNVAITDPFWGRRGSGANISWTCCTGANCSDACPANVSAFINAATMPSVVLPNIYAGTYNFTLWYLGNAITQTIIALNGTVANIKLFTRTTVFLARDPTYVYALLPNDIASASRISYSWLINGSSDLAARLRTGDTTDGTVFIIKGGNVLPAGATHNITATITVTWTSASGGTVERQMFGASSMIIVTAVVPQLSCRVSITDGSVNATALTTAVRLSAASSLAASSASITYRFGFVDFTDGSLKWVRDVPLTAAYQDYPLLDLKTPMTVGVGVWNRAVNVTFFAVARLGGVVDAVRANCSLVINPSSANVSTLLSEQKQALDAATTSGDVSSVVSAVASMATLTTAGTNASANRDSFTNVVTALTSAVRGSNATGLSSEQRGAVVQTISSFVAAIGDANITSVNRYRLLTVLVNTINTSTSDADGTSDTAFDPVRDGPTVMATLDQLQLDVNVTKVAERLASSIASNAALGVISTLTSTNISLRAVNALPGAFNGSNLIANRSTIQIPSNFTLFTNASETSVISLRASEYRVNPLGAGGLVNRSLVSSVVDFAIDQDGVQTSVSGLAFNDSILLNISIDVSEDAHNNGTGHKNYTCAFYDYAQSRWSTSGVTTLNVDIASKTVLCGTQHLSTFSVSSNDSTTETAAPSETTTTPAPQTNTTTTTTAPSTTDPNNNNGNDDGGLGGGAIAGIVIGVLVVIGIVVAVIVMKMRGGNSDATNSKHKVGSDGYDRGNQHELPALELPSHHNGPVNQQHNDQFTEL</sequence>
<evidence type="ECO:0000313" key="9">
    <source>
        <dbReference type="EMBL" id="CUE96462.1"/>
    </source>
</evidence>
<proteinExistence type="predicted"/>
<feature type="region of interest" description="Disordered" evidence="6">
    <location>
        <begin position="1136"/>
        <end position="1184"/>
    </location>
</feature>
<feature type="domain" description="GAIN-B" evidence="8">
    <location>
        <begin position="895"/>
        <end position="1066"/>
    </location>
</feature>
<feature type="region of interest" description="Disordered" evidence="6">
    <location>
        <begin position="1058"/>
        <end position="1102"/>
    </location>
</feature>
<evidence type="ECO:0000256" key="3">
    <source>
        <dbReference type="ARBA" id="ARBA00022989"/>
    </source>
</evidence>
<dbReference type="Proteomes" id="UP000051952">
    <property type="component" value="Unassembled WGS sequence"/>
</dbReference>
<keyword evidence="2 7" id="KW-0812">Transmembrane</keyword>
<evidence type="ECO:0000259" key="8">
    <source>
        <dbReference type="PROSITE" id="PS50221"/>
    </source>
</evidence>
<dbReference type="InterPro" id="IPR000203">
    <property type="entry name" value="GPS"/>
</dbReference>
<dbReference type="EMBL" id="CYKH01000219">
    <property type="protein sequence ID" value="CUE96462.1"/>
    <property type="molecule type" value="Genomic_DNA"/>
</dbReference>
<comment type="subcellular location">
    <subcellularLocation>
        <location evidence="1">Membrane</location>
    </subcellularLocation>
</comment>
<dbReference type="Pfam" id="PF05808">
    <property type="entry name" value="Podoplanin"/>
    <property type="match status" value="1"/>
</dbReference>
<evidence type="ECO:0000256" key="1">
    <source>
        <dbReference type="ARBA" id="ARBA00004370"/>
    </source>
</evidence>
<feature type="compositionally biased region" description="Low complexity" evidence="6">
    <location>
        <begin position="1064"/>
        <end position="1101"/>
    </location>
</feature>
<evidence type="ECO:0000256" key="5">
    <source>
        <dbReference type="ARBA" id="ARBA00023157"/>
    </source>
</evidence>
<feature type="compositionally biased region" description="Basic and acidic residues" evidence="6">
    <location>
        <begin position="1147"/>
        <end position="1157"/>
    </location>
</feature>
<name>A0A0S4ISZ4_BODSA</name>
<dbReference type="OMA" id="ANISWTC"/>
<dbReference type="PROSITE" id="PS50221">
    <property type="entry name" value="GAIN_B"/>
    <property type="match status" value="1"/>
</dbReference>
<evidence type="ECO:0000313" key="10">
    <source>
        <dbReference type="Proteomes" id="UP000051952"/>
    </source>
</evidence>
<evidence type="ECO:0000256" key="4">
    <source>
        <dbReference type="ARBA" id="ARBA00023136"/>
    </source>
</evidence>
<keyword evidence="10" id="KW-1185">Reference proteome</keyword>
<dbReference type="InterPro" id="IPR057244">
    <property type="entry name" value="GAIN_B"/>
</dbReference>
<evidence type="ECO:0000256" key="6">
    <source>
        <dbReference type="SAM" id="MobiDB-lite"/>
    </source>
</evidence>
<dbReference type="GO" id="GO:0016020">
    <property type="term" value="C:membrane"/>
    <property type="evidence" value="ECO:0007669"/>
    <property type="project" value="UniProtKB-SubCell"/>
</dbReference>
<feature type="compositionally biased region" description="Polar residues" evidence="6">
    <location>
        <begin position="1172"/>
        <end position="1184"/>
    </location>
</feature>
<keyword evidence="5" id="KW-1015">Disulfide bond</keyword>
<organism evidence="9 10">
    <name type="scientific">Bodo saltans</name>
    <name type="common">Flagellated protozoan</name>
    <dbReference type="NCBI Taxonomy" id="75058"/>
    <lineage>
        <taxon>Eukaryota</taxon>
        <taxon>Discoba</taxon>
        <taxon>Euglenozoa</taxon>
        <taxon>Kinetoplastea</taxon>
        <taxon>Metakinetoplastina</taxon>
        <taxon>Eubodonida</taxon>
        <taxon>Bodonidae</taxon>
        <taxon>Bodo</taxon>
    </lineage>
</organism>
<accession>A0A0S4ISZ4</accession>
<protein>
    <submittedName>
        <fullName evidence="9">Transmembrane protein, putative</fullName>
    </submittedName>
</protein>
<feature type="transmembrane region" description="Helical" evidence="7">
    <location>
        <begin position="1106"/>
        <end position="1130"/>
    </location>
</feature>
<evidence type="ECO:0000256" key="2">
    <source>
        <dbReference type="ARBA" id="ARBA00022692"/>
    </source>
</evidence>
<keyword evidence="4 7" id="KW-0472">Membrane</keyword>
<dbReference type="AlphaFoldDB" id="A0A0S4ISZ4"/>
<evidence type="ECO:0000256" key="7">
    <source>
        <dbReference type="SAM" id="Phobius"/>
    </source>
</evidence>